<dbReference type="InterPro" id="IPR039275">
    <property type="entry name" value="PDZD8"/>
</dbReference>
<dbReference type="Gene3D" id="3.30.60.20">
    <property type="match status" value="1"/>
</dbReference>
<evidence type="ECO:0000256" key="4">
    <source>
        <dbReference type="SAM" id="Phobius"/>
    </source>
</evidence>
<feature type="region of interest" description="Disordered" evidence="3">
    <location>
        <begin position="352"/>
        <end position="384"/>
    </location>
</feature>
<dbReference type="Pfam" id="PF26547">
    <property type="entry name" value="PDZD8_N"/>
    <property type="match status" value="1"/>
</dbReference>
<keyword evidence="7" id="KW-1185">Reference proteome</keyword>
<dbReference type="EMBL" id="JABSTV010001248">
    <property type="protein sequence ID" value="KAH7970036.1"/>
    <property type="molecule type" value="Genomic_DNA"/>
</dbReference>
<evidence type="ECO:0000313" key="7">
    <source>
        <dbReference type="Proteomes" id="UP000821837"/>
    </source>
</evidence>
<feature type="domain" description="Phorbol-ester/DAG-type" evidence="5">
    <location>
        <begin position="582"/>
        <end position="632"/>
    </location>
</feature>
<feature type="transmembrane region" description="Helical" evidence="4">
    <location>
        <begin position="6"/>
        <end position="29"/>
    </location>
</feature>
<dbReference type="GO" id="GO:0051560">
    <property type="term" value="P:mitochondrial calcium ion homeostasis"/>
    <property type="evidence" value="ECO:0007669"/>
    <property type="project" value="InterPro"/>
</dbReference>
<dbReference type="GO" id="GO:0046872">
    <property type="term" value="F:metal ion binding"/>
    <property type="evidence" value="ECO:0007669"/>
    <property type="project" value="UniProtKB-KW"/>
</dbReference>
<dbReference type="InterPro" id="IPR046349">
    <property type="entry name" value="C1-like_sf"/>
</dbReference>
<dbReference type="SMART" id="SM00109">
    <property type="entry name" value="C1"/>
    <property type="match status" value="1"/>
</dbReference>
<accession>A0A9D4T2Y3</accession>
<dbReference type="SUPFAM" id="SSF57889">
    <property type="entry name" value="Cysteine-rich domain"/>
    <property type="match status" value="1"/>
</dbReference>
<keyword evidence="4" id="KW-1133">Transmembrane helix</keyword>
<dbReference type="InterPro" id="IPR058801">
    <property type="entry name" value="PDZD8_N"/>
</dbReference>
<proteinExistence type="predicted"/>
<dbReference type="InterPro" id="IPR036034">
    <property type="entry name" value="PDZ_sf"/>
</dbReference>
<dbReference type="PANTHER" id="PTHR21519:SF1">
    <property type="entry name" value="PDZ DOMAIN-CONTAINING PROTEIN 8"/>
    <property type="match status" value="1"/>
</dbReference>
<dbReference type="Pfam" id="PF00130">
    <property type="entry name" value="C1_1"/>
    <property type="match status" value="1"/>
</dbReference>
<organism evidence="6 7">
    <name type="scientific">Rhipicephalus sanguineus</name>
    <name type="common">Brown dog tick</name>
    <name type="synonym">Ixodes sanguineus</name>
    <dbReference type="NCBI Taxonomy" id="34632"/>
    <lineage>
        <taxon>Eukaryota</taxon>
        <taxon>Metazoa</taxon>
        <taxon>Ecdysozoa</taxon>
        <taxon>Arthropoda</taxon>
        <taxon>Chelicerata</taxon>
        <taxon>Arachnida</taxon>
        <taxon>Acari</taxon>
        <taxon>Parasitiformes</taxon>
        <taxon>Ixodida</taxon>
        <taxon>Ixodoidea</taxon>
        <taxon>Ixodidae</taxon>
        <taxon>Rhipicephalinae</taxon>
        <taxon>Rhipicephalus</taxon>
        <taxon>Rhipicephalus</taxon>
    </lineage>
</organism>
<dbReference type="SUPFAM" id="SSF50156">
    <property type="entry name" value="PDZ domain-like"/>
    <property type="match status" value="1"/>
</dbReference>
<keyword evidence="4" id="KW-0472">Membrane</keyword>
<dbReference type="GO" id="GO:0005739">
    <property type="term" value="C:mitochondrion"/>
    <property type="evidence" value="ECO:0007669"/>
    <property type="project" value="GOC"/>
</dbReference>
<dbReference type="PANTHER" id="PTHR21519">
    <property type="entry name" value="PDZ DOMAIN-CONTAINING PROTEIN 8"/>
    <property type="match status" value="1"/>
</dbReference>
<dbReference type="VEuPathDB" id="VectorBase:RSAN_054015"/>
<dbReference type="GO" id="GO:0044233">
    <property type="term" value="C:mitochondria-associated endoplasmic reticulum membrane contact site"/>
    <property type="evidence" value="ECO:0007669"/>
    <property type="project" value="InterPro"/>
</dbReference>
<evidence type="ECO:0000256" key="3">
    <source>
        <dbReference type="SAM" id="MobiDB-lite"/>
    </source>
</evidence>
<keyword evidence="2" id="KW-0862">Zinc</keyword>
<evidence type="ECO:0000256" key="2">
    <source>
        <dbReference type="ARBA" id="ARBA00022833"/>
    </source>
</evidence>
<dbReference type="Proteomes" id="UP000821837">
    <property type="component" value="Unassembled WGS sequence"/>
</dbReference>
<comment type="caution">
    <text evidence="6">The sequence shown here is derived from an EMBL/GenBank/DDBJ whole genome shotgun (WGS) entry which is preliminary data.</text>
</comment>
<dbReference type="PROSITE" id="PS00479">
    <property type="entry name" value="ZF_DAG_PE_1"/>
    <property type="match status" value="1"/>
</dbReference>
<dbReference type="PROSITE" id="PS50081">
    <property type="entry name" value="ZF_DAG_PE_2"/>
    <property type="match status" value="1"/>
</dbReference>
<protein>
    <recommendedName>
        <fullName evidence="5">Phorbol-ester/DAG-type domain-containing protein</fullName>
    </recommendedName>
</protein>
<evidence type="ECO:0000313" key="6">
    <source>
        <dbReference type="EMBL" id="KAH7970036.1"/>
    </source>
</evidence>
<dbReference type="InterPro" id="IPR002219">
    <property type="entry name" value="PKC_DAG/PE"/>
</dbReference>
<reference evidence="6" key="1">
    <citation type="journal article" date="2020" name="Cell">
        <title>Large-Scale Comparative Analyses of Tick Genomes Elucidate Their Genetic Diversity and Vector Capacities.</title>
        <authorList>
            <consortium name="Tick Genome and Microbiome Consortium (TIGMIC)"/>
            <person name="Jia N."/>
            <person name="Wang J."/>
            <person name="Shi W."/>
            <person name="Du L."/>
            <person name="Sun Y."/>
            <person name="Zhan W."/>
            <person name="Jiang J.F."/>
            <person name="Wang Q."/>
            <person name="Zhang B."/>
            <person name="Ji P."/>
            <person name="Bell-Sakyi L."/>
            <person name="Cui X.M."/>
            <person name="Yuan T.T."/>
            <person name="Jiang B.G."/>
            <person name="Yang W.F."/>
            <person name="Lam T.T."/>
            <person name="Chang Q.C."/>
            <person name="Ding S.J."/>
            <person name="Wang X.J."/>
            <person name="Zhu J.G."/>
            <person name="Ruan X.D."/>
            <person name="Zhao L."/>
            <person name="Wei J.T."/>
            <person name="Ye R.Z."/>
            <person name="Que T.C."/>
            <person name="Du C.H."/>
            <person name="Zhou Y.H."/>
            <person name="Cheng J.X."/>
            <person name="Dai P.F."/>
            <person name="Guo W.B."/>
            <person name="Han X.H."/>
            <person name="Huang E.J."/>
            <person name="Li L.F."/>
            <person name="Wei W."/>
            <person name="Gao Y.C."/>
            <person name="Liu J.Z."/>
            <person name="Shao H.Z."/>
            <person name="Wang X."/>
            <person name="Wang C.C."/>
            <person name="Yang T.C."/>
            <person name="Huo Q.B."/>
            <person name="Li W."/>
            <person name="Chen H.Y."/>
            <person name="Chen S.E."/>
            <person name="Zhou L.G."/>
            <person name="Ni X.B."/>
            <person name="Tian J.H."/>
            <person name="Sheng Y."/>
            <person name="Liu T."/>
            <person name="Pan Y.S."/>
            <person name="Xia L.Y."/>
            <person name="Li J."/>
            <person name="Zhao F."/>
            <person name="Cao W.C."/>
        </authorList>
    </citation>
    <scope>NUCLEOTIDE SEQUENCE</scope>
    <source>
        <strain evidence="6">Rsan-2018</strain>
    </source>
</reference>
<evidence type="ECO:0000256" key="1">
    <source>
        <dbReference type="ARBA" id="ARBA00022723"/>
    </source>
</evidence>
<gene>
    <name evidence="6" type="ORF">HPB52_023925</name>
</gene>
<keyword evidence="1" id="KW-0479">Metal-binding</keyword>
<name>A0A9D4T2Y3_RHISA</name>
<sequence length="656" mass="74117">MQFLVFVSVVAGFILGAFVMISLELFGFYKAVKLPPRPRTKPFTKFLPIHLPQKLLRLVQPGNWSKQRGFLIVANLLAQFLFREWKDSIFLRRLLLSAISKGLQDAQRGAAGKIFERIQEVDIFISLDYAGGVTLAVDAELIIGGVASLAVKVNHFSAKSRLQFSRKPYTHWSFAFYEEPKILISVESSLQGQSFPQIANIISSTIKRTLRIKHTIPSYKIRIKPFVLLPDLRIAAPLQEKISQSGKLEITVVECSRLVLCEGSFQLYCMVSIEDSQWINVDNIVGTSWIPIELEINKERGQATGVELKEGDIVVSIKGTDVTEIKQAYKLLAKHGEKITMKVERKSEFKWHKQAAQEQKGQAHKPGEQSATAHGTSAIEDTKTKNTIVTTKTTLASLLGTQKVKKIGDSEEIQARAKSKNQPLERTQFVLSTRDPVFLDKFTFDIKNNLKYINIGIFSKGQIISLHGMKNRPSDTMLAYNSIPLTYVLDECQKTTQGFFGPVIKLLCPEFQQLPKDLVKYSTLNGFDPRLCYGDITLHFVFKGEYKFKGGPQQDVEEMHDLMGLESSWSSSMKTQATKNLAHHFEDVTLKKIIVCKYCDNRIWLGYGCRCKECNMIVHTKCRPLAQQKTLCKQKIWPDEDAVETGENLSPSLVQL</sequence>
<dbReference type="AlphaFoldDB" id="A0A9D4T2Y3"/>
<evidence type="ECO:0000259" key="5">
    <source>
        <dbReference type="PROSITE" id="PS50081"/>
    </source>
</evidence>
<reference evidence="6" key="2">
    <citation type="submission" date="2021-09" db="EMBL/GenBank/DDBJ databases">
        <authorList>
            <person name="Jia N."/>
            <person name="Wang J."/>
            <person name="Shi W."/>
            <person name="Du L."/>
            <person name="Sun Y."/>
            <person name="Zhan W."/>
            <person name="Jiang J."/>
            <person name="Wang Q."/>
            <person name="Zhang B."/>
            <person name="Ji P."/>
            <person name="Sakyi L.B."/>
            <person name="Cui X."/>
            <person name="Yuan T."/>
            <person name="Jiang B."/>
            <person name="Yang W."/>
            <person name="Lam T.T.-Y."/>
            <person name="Chang Q."/>
            <person name="Ding S."/>
            <person name="Wang X."/>
            <person name="Zhu J."/>
            <person name="Ruan X."/>
            <person name="Zhao L."/>
            <person name="Wei J."/>
            <person name="Que T."/>
            <person name="Du C."/>
            <person name="Cheng J."/>
            <person name="Dai P."/>
            <person name="Han X."/>
            <person name="Huang E."/>
            <person name="Gao Y."/>
            <person name="Liu J."/>
            <person name="Shao H."/>
            <person name="Ye R."/>
            <person name="Li L."/>
            <person name="Wei W."/>
            <person name="Wang X."/>
            <person name="Wang C."/>
            <person name="Huo Q."/>
            <person name="Li W."/>
            <person name="Guo W."/>
            <person name="Chen H."/>
            <person name="Chen S."/>
            <person name="Zhou L."/>
            <person name="Zhou L."/>
            <person name="Ni X."/>
            <person name="Tian J."/>
            <person name="Zhou Y."/>
            <person name="Sheng Y."/>
            <person name="Liu T."/>
            <person name="Pan Y."/>
            <person name="Xia L."/>
            <person name="Li J."/>
            <person name="Zhao F."/>
            <person name="Cao W."/>
        </authorList>
    </citation>
    <scope>NUCLEOTIDE SEQUENCE</scope>
    <source>
        <strain evidence="6">Rsan-2018</strain>
        <tissue evidence="6">Larvae</tissue>
    </source>
</reference>
<keyword evidence="4" id="KW-0812">Transmembrane</keyword>
<dbReference type="GO" id="GO:1990456">
    <property type="term" value="P:mitochondrion-endoplasmic reticulum membrane tethering"/>
    <property type="evidence" value="ECO:0007669"/>
    <property type="project" value="InterPro"/>
</dbReference>
<dbReference type="CDD" id="cd00029">
    <property type="entry name" value="C1"/>
    <property type="match status" value="1"/>
</dbReference>
<dbReference type="Gene3D" id="2.30.42.10">
    <property type="match status" value="1"/>
</dbReference>